<keyword evidence="1" id="KW-0175">Coiled coil</keyword>
<feature type="coiled-coil region" evidence="1">
    <location>
        <begin position="738"/>
        <end position="765"/>
    </location>
</feature>
<feature type="domain" description="PPM-type phosphatase" evidence="2">
    <location>
        <begin position="328"/>
        <end position="524"/>
    </location>
</feature>
<evidence type="ECO:0000313" key="3">
    <source>
        <dbReference type="EMBL" id="KIA77826.1"/>
    </source>
</evidence>
<dbReference type="Proteomes" id="UP000031307">
    <property type="component" value="Unassembled WGS sequence"/>
</dbReference>
<dbReference type="AlphaFoldDB" id="A0A0C1C2K4"/>
<sequence length="791" mass="90760">MTKVDATKITFENQELSIKEIESCLGGNFFGRTINRIILKARKGIWVNNQKVANKLKSLHVETLDNIYQASKTNYLKTLIVNEQRFKLANLQNKKVEVLKTLDTDSKFLTQPEMYAKFIGRLAGLIDPQAKLFHQSEVNAKFIGHARDLLDSNFRGKPDEYLKLIEHLVHLSDIPRGTALAIHDNELVWVRKDSEEWKIIPPYSESKISVNESELEFVDLDTVNLEILEEDFAVIIDGKKFSSPEHALNNEELSRAIEEFKEKLTELADGQQFQFKVDSSKPFTTLDEGLKEAEAKTNFSSNKDERFIQEQSHDDLESVAILQAKGYLSEGEFCADWVAIDTIGDMTIAIVADAAKNNQNSHEGSMELTNRFRQILISQLIKLQKDGNLTTEDVTEALTQAIIRAEFATRSEAKVIASTMACTIIIPSEEKKYAIGFCLGDARVMLKREDGTGKDLSPTEFFSSYSFAGANFGAGIRKIQPIFQELKRGDTILLGSDGFGDNMEAKTLGKSPLQALHELYEARKLDDHPKLKALAENPEEWIQRATSIKDWTGFTFTSSDDKSSLIQELHTLYSEYVLEKMANTHLAKDLYDHCTNSPLIQAGLFMLESEKNDVPKIQLIDDKYSKIGQEERQKVLEGFCRQNLERYKNFAEKMVEKEKMKNLFESWDLEPLKASDWLKDYWREFEDKIPQTILEDVRKFKLEVENHVNEHTSQFYSDIQEKHDLEVQEIYRSNLGKYKEHATKILDLNEESEKQEELFEQWENDPKEAHKWLLNKVGKPDDFSLIALTIK</sequence>
<comment type="caution">
    <text evidence="3">The sequence shown here is derived from an EMBL/GenBank/DDBJ whole genome shotgun (WGS) entry which is preliminary data.</text>
</comment>
<dbReference type="InterPro" id="IPR036457">
    <property type="entry name" value="PPM-type-like_dom_sf"/>
</dbReference>
<organism evidence="3 4">
    <name type="scientific">Parachlamydia acanthamoebae</name>
    <dbReference type="NCBI Taxonomy" id="83552"/>
    <lineage>
        <taxon>Bacteria</taxon>
        <taxon>Pseudomonadati</taxon>
        <taxon>Chlamydiota</taxon>
        <taxon>Chlamydiia</taxon>
        <taxon>Parachlamydiales</taxon>
        <taxon>Parachlamydiaceae</taxon>
        <taxon>Parachlamydia</taxon>
    </lineage>
</organism>
<gene>
    <name evidence="3" type="ORF">DB43_FP00020</name>
</gene>
<evidence type="ECO:0000259" key="2">
    <source>
        <dbReference type="Pfam" id="PF13672"/>
    </source>
</evidence>
<dbReference type="Pfam" id="PF13672">
    <property type="entry name" value="PP2C_2"/>
    <property type="match status" value="1"/>
</dbReference>
<dbReference type="InterPro" id="IPR001932">
    <property type="entry name" value="PPM-type_phosphatase-like_dom"/>
</dbReference>
<accession>A0A0C1C2K4</accession>
<reference evidence="3 4" key="1">
    <citation type="journal article" date="2014" name="Mol. Biol. Evol.">
        <title>Massive expansion of Ubiquitination-related gene families within the Chlamydiae.</title>
        <authorList>
            <person name="Domman D."/>
            <person name="Collingro A."/>
            <person name="Lagkouvardos I."/>
            <person name="Gehre L."/>
            <person name="Weinmaier T."/>
            <person name="Rattei T."/>
            <person name="Subtil A."/>
            <person name="Horn M."/>
        </authorList>
    </citation>
    <scope>NUCLEOTIDE SEQUENCE [LARGE SCALE GENOMIC DNA]</scope>
    <source>
        <strain evidence="3 4">OEW1</strain>
    </source>
</reference>
<dbReference type="Gene3D" id="3.60.40.10">
    <property type="entry name" value="PPM-type phosphatase domain"/>
    <property type="match status" value="1"/>
</dbReference>
<dbReference type="EMBL" id="JSAM01000060">
    <property type="protein sequence ID" value="KIA77826.1"/>
    <property type="molecule type" value="Genomic_DNA"/>
</dbReference>
<proteinExistence type="predicted"/>
<dbReference type="RefSeq" id="WP_013924987.1">
    <property type="nucleotide sequence ID" value="NZ_JASBUT010000041.1"/>
</dbReference>
<evidence type="ECO:0000313" key="4">
    <source>
        <dbReference type="Proteomes" id="UP000031307"/>
    </source>
</evidence>
<dbReference type="PATRIC" id="fig|83552.4.peg.998"/>
<protein>
    <recommendedName>
        <fullName evidence="2">PPM-type phosphatase domain-containing protein</fullName>
    </recommendedName>
</protein>
<dbReference type="SUPFAM" id="SSF81606">
    <property type="entry name" value="PP2C-like"/>
    <property type="match status" value="1"/>
</dbReference>
<evidence type="ECO:0000256" key="1">
    <source>
        <dbReference type="SAM" id="Coils"/>
    </source>
</evidence>
<name>A0A0C1C2K4_9BACT</name>